<evidence type="ECO:0000259" key="5">
    <source>
        <dbReference type="PROSITE" id="PS50977"/>
    </source>
</evidence>
<name>A0A0N0GL50_9NEIS</name>
<evidence type="ECO:0000256" key="1">
    <source>
        <dbReference type="ARBA" id="ARBA00023015"/>
    </source>
</evidence>
<protein>
    <submittedName>
        <fullName evidence="6">Transcriptional regulator BetI</fullName>
    </submittedName>
</protein>
<dbReference type="GO" id="GO:0003700">
    <property type="term" value="F:DNA-binding transcription factor activity"/>
    <property type="evidence" value="ECO:0007669"/>
    <property type="project" value="TreeGrafter"/>
</dbReference>
<sequence length="200" mass="21512">MKPNDIPLAPRRRPVQARSTVTVEAIFEASIQVLRSDGLEKFNTTRVAARAGVSVGSLYQYYPNKQSLLAAVLENHLLRVTGKVEAACAQIRGAPAPDVGEAIAIAYFNAKIDRADVSSALYAVAAMVDSRALLDSMRGRIRSAVVAALPADIVQPVLVTETLMGALNGPLQGWLEGELSADRLDAMRQQLVRLARAYLS</sequence>
<comment type="caution">
    <text evidence="6">The sequence shown here is derived from an EMBL/GenBank/DDBJ whole genome shotgun (WGS) entry which is preliminary data.</text>
</comment>
<dbReference type="Gene3D" id="1.10.357.10">
    <property type="entry name" value="Tetracycline Repressor, domain 2"/>
    <property type="match status" value="1"/>
</dbReference>
<keyword evidence="7" id="KW-1185">Reference proteome</keyword>
<gene>
    <name evidence="6" type="ORF">WG78_19675</name>
</gene>
<dbReference type="PANTHER" id="PTHR30055:SF234">
    <property type="entry name" value="HTH-TYPE TRANSCRIPTIONAL REGULATOR BETI"/>
    <property type="match status" value="1"/>
</dbReference>
<reference evidence="6 7" key="1">
    <citation type="submission" date="2015-07" db="EMBL/GenBank/DDBJ databases">
        <title>Draft genome sequence of the Amantichitinum ursilacus IGB-41, a new chitin-degrading bacterium.</title>
        <authorList>
            <person name="Kirstahler P."/>
            <person name="Guenther M."/>
            <person name="Grumaz C."/>
            <person name="Rupp S."/>
            <person name="Zibek S."/>
            <person name="Sohn K."/>
        </authorList>
    </citation>
    <scope>NUCLEOTIDE SEQUENCE [LARGE SCALE GENOMIC DNA]</scope>
    <source>
        <strain evidence="6 7">IGB-41</strain>
    </source>
</reference>
<keyword evidence="2 4" id="KW-0238">DNA-binding</keyword>
<evidence type="ECO:0000313" key="6">
    <source>
        <dbReference type="EMBL" id="KPC49577.1"/>
    </source>
</evidence>
<evidence type="ECO:0000256" key="4">
    <source>
        <dbReference type="PROSITE-ProRule" id="PRU00335"/>
    </source>
</evidence>
<dbReference type="Pfam" id="PF00440">
    <property type="entry name" value="TetR_N"/>
    <property type="match status" value="1"/>
</dbReference>
<keyword evidence="1" id="KW-0805">Transcription regulation</keyword>
<dbReference type="SUPFAM" id="SSF46689">
    <property type="entry name" value="Homeodomain-like"/>
    <property type="match status" value="1"/>
</dbReference>
<dbReference type="PRINTS" id="PR00455">
    <property type="entry name" value="HTHTETR"/>
</dbReference>
<organism evidence="6 7">
    <name type="scientific">Amantichitinum ursilacus</name>
    <dbReference type="NCBI Taxonomy" id="857265"/>
    <lineage>
        <taxon>Bacteria</taxon>
        <taxon>Pseudomonadati</taxon>
        <taxon>Pseudomonadota</taxon>
        <taxon>Betaproteobacteria</taxon>
        <taxon>Neisseriales</taxon>
        <taxon>Chitinibacteraceae</taxon>
        <taxon>Amantichitinum</taxon>
    </lineage>
</organism>
<proteinExistence type="predicted"/>
<evidence type="ECO:0000313" key="7">
    <source>
        <dbReference type="Proteomes" id="UP000037939"/>
    </source>
</evidence>
<evidence type="ECO:0000256" key="2">
    <source>
        <dbReference type="ARBA" id="ARBA00023125"/>
    </source>
</evidence>
<dbReference type="OrthoDB" id="9816320at2"/>
<dbReference type="InterPro" id="IPR009057">
    <property type="entry name" value="Homeodomain-like_sf"/>
</dbReference>
<dbReference type="GO" id="GO:0000976">
    <property type="term" value="F:transcription cis-regulatory region binding"/>
    <property type="evidence" value="ECO:0007669"/>
    <property type="project" value="TreeGrafter"/>
</dbReference>
<dbReference type="AlphaFoldDB" id="A0A0N0GL50"/>
<feature type="domain" description="HTH tetR-type" evidence="5">
    <location>
        <begin position="20"/>
        <end position="80"/>
    </location>
</feature>
<dbReference type="PANTHER" id="PTHR30055">
    <property type="entry name" value="HTH-TYPE TRANSCRIPTIONAL REGULATOR RUTR"/>
    <property type="match status" value="1"/>
</dbReference>
<dbReference type="InterPro" id="IPR050109">
    <property type="entry name" value="HTH-type_TetR-like_transc_reg"/>
</dbReference>
<evidence type="ECO:0000256" key="3">
    <source>
        <dbReference type="ARBA" id="ARBA00023163"/>
    </source>
</evidence>
<dbReference type="InterPro" id="IPR001647">
    <property type="entry name" value="HTH_TetR"/>
</dbReference>
<accession>A0A0N0GL50</accession>
<dbReference type="STRING" id="857265.WG78_19675"/>
<dbReference type="PROSITE" id="PS50977">
    <property type="entry name" value="HTH_TETR_2"/>
    <property type="match status" value="1"/>
</dbReference>
<keyword evidence="3" id="KW-0804">Transcription</keyword>
<feature type="DNA-binding region" description="H-T-H motif" evidence="4">
    <location>
        <begin position="43"/>
        <end position="62"/>
    </location>
</feature>
<dbReference type="RefSeq" id="WP_053939515.1">
    <property type="nucleotide sequence ID" value="NZ_LAQT01000036.1"/>
</dbReference>
<dbReference type="EMBL" id="LAQT01000036">
    <property type="protein sequence ID" value="KPC49577.1"/>
    <property type="molecule type" value="Genomic_DNA"/>
</dbReference>
<dbReference type="Proteomes" id="UP000037939">
    <property type="component" value="Unassembled WGS sequence"/>
</dbReference>
<dbReference type="PATRIC" id="fig|857265.3.peg.4031"/>